<name>A0A1I0T787_9NOCA</name>
<evidence type="ECO:0000313" key="1">
    <source>
        <dbReference type="EMBL" id="SFA47580.1"/>
    </source>
</evidence>
<accession>A0A1I0T787</accession>
<gene>
    <name evidence="1" type="ORF">SAMN05444374_104230</name>
</gene>
<dbReference type="Proteomes" id="UP000182054">
    <property type="component" value="Unassembled WGS sequence"/>
</dbReference>
<dbReference type="RefSeq" id="WP_068362628.1">
    <property type="nucleotide sequence ID" value="NZ_FOJN01000004.1"/>
</dbReference>
<sequence length="109" mass="12065">MPTDCEPVTWTVRVGLDVAADRLAALTGGHRLIVRDGEIQLRLGSVVLYRLLGVRLVASRFPVEVRATASGDGVRVTVRSRDPWTPVRTDRERRAYADRVAAVRSATIR</sequence>
<dbReference type="AlphaFoldDB" id="A0A1I0T787"/>
<dbReference type="GeneID" id="85485380"/>
<reference evidence="1 2" key="1">
    <citation type="submission" date="2016-10" db="EMBL/GenBank/DDBJ databases">
        <authorList>
            <person name="de Groot N.N."/>
        </authorList>
    </citation>
    <scope>NUCLEOTIDE SEQUENCE [LARGE SCALE GENOMIC DNA]</scope>
    <source>
        <strain evidence="1 2">DSM 44908</strain>
    </source>
</reference>
<proteinExistence type="predicted"/>
<evidence type="ECO:0000313" key="2">
    <source>
        <dbReference type="Proteomes" id="UP000182054"/>
    </source>
</evidence>
<protein>
    <submittedName>
        <fullName evidence="1">Uncharacterized protein</fullName>
    </submittedName>
</protein>
<organism evidence="1 2">
    <name type="scientific">Rhodococcoides kroppenstedtii</name>
    <dbReference type="NCBI Taxonomy" id="293050"/>
    <lineage>
        <taxon>Bacteria</taxon>
        <taxon>Bacillati</taxon>
        <taxon>Actinomycetota</taxon>
        <taxon>Actinomycetes</taxon>
        <taxon>Mycobacteriales</taxon>
        <taxon>Nocardiaceae</taxon>
        <taxon>Rhodococcoides</taxon>
    </lineage>
</organism>
<dbReference type="EMBL" id="FOJN01000004">
    <property type="protein sequence ID" value="SFA47580.1"/>
    <property type="molecule type" value="Genomic_DNA"/>
</dbReference>